<name>A0AAP2Z9H5_9EURY</name>
<evidence type="ECO:0000313" key="1">
    <source>
        <dbReference type="EMBL" id="MCU4752675.1"/>
    </source>
</evidence>
<reference evidence="1 2" key="1">
    <citation type="submission" date="2022-09" db="EMBL/GenBank/DDBJ databases">
        <title>Enrichment on poylsaccharides allowed isolation of novel metabolic and taxonomic groups of Haloarchaea.</title>
        <authorList>
            <person name="Sorokin D.Y."/>
            <person name="Elcheninov A.G."/>
            <person name="Khizhniak T.V."/>
            <person name="Kolganova T.V."/>
            <person name="Kublanov I.V."/>
        </authorList>
    </citation>
    <scope>NUCLEOTIDE SEQUENCE [LARGE SCALE GENOMIC DNA]</scope>
    <source>
        <strain evidence="1 2">AArc-curdl1</strain>
    </source>
</reference>
<dbReference type="EMBL" id="JAOPJZ010000008">
    <property type="protein sequence ID" value="MCU4752675.1"/>
    <property type="molecule type" value="Genomic_DNA"/>
</dbReference>
<sequence length="181" mass="19021">MNRRTAILGVGSIAIGSTAVLGSGAFSSVDAQRSISINVADDSIAYLAIEVLNDDIASVSDDVLQLTVDEQLSETGGKGVGVDSEYKFRNVFSVTNQGTNPVVLYGDEDGNTEPYVQLLSGDTELTKSYAADETSRDTISPGQTSDPLSIAIGTGTLDRKEHSIDFTITAATEEELDTHGP</sequence>
<accession>A0AAP2Z9H5</accession>
<organism evidence="1 2">
    <name type="scientific">Natronosalvus hydrolyticus</name>
    <dbReference type="NCBI Taxonomy" id="2979988"/>
    <lineage>
        <taxon>Archaea</taxon>
        <taxon>Methanobacteriati</taxon>
        <taxon>Methanobacteriota</taxon>
        <taxon>Stenosarchaea group</taxon>
        <taxon>Halobacteria</taxon>
        <taxon>Halobacteriales</taxon>
        <taxon>Natrialbaceae</taxon>
        <taxon>Natronosalvus</taxon>
    </lineage>
</organism>
<dbReference type="AlphaFoldDB" id="A0AAP2Z9H5"/>
<evidence type="ECO:0008006" key="3">
    <source>
        <dbReference type="Google" id="ProtNLM"/>
    </source>
</evidence>
<dbReference type="Proteomes" id="UP001321047">
    <property type="component" value="Unassembled WGS sequence"/>
</dbReference>
<dbReference type="RefSeq" id="WP_342809003.1">
    <property type="nucleotide sequence ID" value="NZ_JAOPJZ010000008.1"/>
</dbReference>
<gene>
    <name evidence="1" type="ORF">OB919_11930</name>
</gene>
<keyword evidence="2" id="KW-1185">Reference proteome</keyword>
<evidence type="ECO:0000313" key="2">
    <source>
        <dbReference type="Proteomes" id="UP001321047"/>
    </source>
</evidence>
<protein>
    <recommendedName>
        <fullName evidence="3">DUF1102 domain-containing protein</fullName>
    </recommendedName>
</protein>
<comment type="caution">
    <text evidence="1">The sequence shown here is derived from an EMBL/GenBank/DDBJ whole genome shotgun (WGS) entry which is preliminary data.</text>
</comment>
<proteinExistence type="predicted"/>